<keyword evidence="3" id="KW-0238">DNA-binding</keyword>
<dbReference type="PANTHER" id="PTHR30346">
    <property type="entry name" value="TRANSCRIPTIONAL DUAL REGULATOR HCAR-RELATED"/>
    <property type="match status" value="1"/>
</dbReference>
<dbReference type="InterPro" id="IPR036388">
    <property type="entry name" value="WH-like_DNA-bd_sf"/>
</dbReference>
<dbReference type="FunFam" id="1.10.10.10:FF:000001">
    <property type="entry name" value="LysR family transcriptional regulator"/>
    <property type="match status" value="1"/>
</dbReference>
<name>A0A951Q8G1_9CYAN</name>
<evidence type="ECO:0000259" key="5">
    <source>
        <dbReference type="PROSITE" id="PS50931"/>
    </source>
</evidence>
<evidence type="ECO:0000256" key="1">
    <source>
        <dbReference type="ARBA" id="ARBA00009437"/>
    </source>
</evidence>
<evidence type="ECO:0000313" key="7">
    <source>
        <dbReference type="Proteomes" id="UP000757435"/>
    </source>
</evidence>
<dbReference type="GO" id="GO:0003677">
    <property type="term" value="F:DNA binding"/>
    <property type="evidence" value="ECO:0007669"/>
    <property type="project" value="UniProtKB-KW"/>
</dbReference>
<evidence type="ECO:0000256" key="2">
    <source>
        <dbReference type="ARBA" id="ARBA00023015"/>
    </source>
</evidence>
<dbReference type="Gene3D" id="1.10.10.10">
    <property type="entry name" value="Winged helix-like DNA-binding domain superfamily/Winged helix DNA-binding domain"/>
    <property type="match status" value="1"/>
</dbReference>
<proteinExistence type="inferred from homology"/>
<evidence type="ECO:0000256" key="3">
    <source>
        <dbReference type="ARBA" id="ARBA00023125"/>
    </source>
</evidence>
<comment type="similarity">
    <text evidence="1">Belongs to the LysR transcriptional regulatory family.</text>
</comment>
<feature type="domain" description="HTH lysR-type" evidence="5">
    <location>
        <begin position="1"/>
        <end position="58"/>
    </location>
</feature>
<dbReference type="PRINTS" id="PR00039">
    <property type="entry name" value="HTHLYSR"/>
</dbReference>
<dbReference type="AlphaFoldDB" id="A0A951Q8G1"/>
<reference evidence="6" key="2">
    <citation type="journal article" date="2022" name="Microbiol. Resour. Announc.">
        <title>Metagenome Sequencing to Explore Phylogenomics of Terrestrial Cyanobacteria.</title>
        <authorList>
            <person name="Ward R.D."/>
            <person name="Stajich J.E."/>
            <person name="Johansen J.R."/>
            <person name="Huntemann M."/>
            <person name="Clum A."/>
            <person name="Foster B."/>
            <person name="Foster B."/>
            <person name="Roux S."/>
            <person name="Palaniappan K."/>
            <person name="Varghese N."/>
            <person name="Mukherjee S."/>
            <person name="Reddy T.B.K."/>
            <person name="Daum C."/>
            <person name="Copeland A."/>
            <person name="Chen I.A."/>
            <person name="Ivanova N.N."/>
            <person name="Kyrpides N.C."/>
            <person name="Shapiro N."/>
            <person name="Eloe-Fadrosh E.A."/>
            <person name="Pietrasiak N."/>
        </authorList>
    </citation>
    <scope>NUCLEOTIDE SEQUENCE</scope>
    <source>
        <strain evidence="6">UHER 2000/2452</strain>
    </source>
</reference>
<dbReference type="GO" id="GO:0003700">
    <property type="term" value="F:DNA-binding transcription factor activity"/>
    <property type="evidence" value="ECO:0007669"/>
    <property type="project" value="InterPro"/>
</dbReference>
<dbReference type="SUPFAM" id="SSF53850">
    <property type="entry name" value="Periplasmic binding protein-like II"/>
    <property type="match status" value="1"/>
</dbReference>
<dbReference type="SUPFAM" id="SSF46785">
    <property type="entry name" value="Winged helix' DNA-binding domain"/>
    <property type="match status" value="1"/>
</dbReference>
<accession>A0A951Q8G1</accession>
<dbReference type="InterPro" id="IPR000847">
    <property type="entry name" value="LysR_HTH_N"/>
</dbReference>
<reference evidence="6" key="1">
    <citation type="submission" date="2021-05" db="EMBL/GenBank/DDBJ databases">
        <authorList>
            <person name="Pietrasiak N."/>
            <person name="Ward R."/>
            <person name="Stajich J.E."/>
            <person name="Kurbessoian T."/>
        </authorList>
    </citation>
    <scope>NUCLEOTIDE SEQUENCE</scope>
    <source>
        <strain evidence="6">UHER 2000/2452</strain>
    </source>
</reference>
<comment type="caution">
    <text evidence="6">The sequence shown here is derived from an EMBL/GenBank/DDBJ whole genome shotgun (WGS) entry which is preliminary data.</text>
</comment>
<dbReference type="Pfam" id="PF03466">
    <property type="entry name" value="LysR_substrate"/>
    <property type="match status" value="1"/>
</dbReference>
<evidence type="ECO:0000256" key="4">
    <source>
        <dbReference type="ARBA" id="ARBA00023163"/>
    </source>
</evidence>
<sequence>MELRHLRYFVAVAEELNFSRAAERLHIAQPPLSQQIRSLETELGVQLFNRNKHRVSLTEVGELFLVEARQTLIQAERAVETAQRASQGELGRLVIGFASSIAYSIFPDILRAFREKFPGVELILHELNTSLQTQGVHGSTIDLGFVHLPIAEERLNLLTVLEEPMMVAVPKTHPLADHPQISLTSLANDRFILFPRHVASGFYDQVLSACQQAGFTPNVIQEAKLMQTIVCLVAGGMGVALVPASLQNLQRTGVIYAALEEKIPPLKTAMIWRQDNMSCVLHAFIAVVRQTIQDSMLDQMR</sequence>
<dbReference type="GO" id="GO:0032993">
    <property type="term" value="C:protein-DNA complex"/>
    <property type="evidence" value="ECO:0007669"/>
    <property type="project" value="TreeGrafter"/>
</dbReference>
<protein>
    <submittedName>
        <fullName evidence="6">LysR family transcriptional regulator</fullName>
    </submittedName>
</protein>
<dbReference type="Pfam" id="PF00126">
    <property type="entry name" value="HTH_1"/>
    <property type="match status" value="1"/>
</dbReference>
<organism evidence="6 7">
    <name type="scientific">Drouetiella hepatica Uher 2000/2452</name>
    <dbReference type="NCBI Taxonomy" id="904376"/>
    <lineage>
        <taxon>Bacteria</taxon>
        <taxon>Bacillati</taxon>
        <taxon>Cyanobacteriota</taxon>
        <taxon>Cyanophyceae</taxon>
        <taxon>Oculatellales</taxon>
        <taxon>Oculatellaceae</taxon>
        <taxon>Drouetiella</taxon>
    </lineage>
</organism>
<dbReference type="InterPro" id="IPR005119">
    <property type="entry name" value="LysR_subst-bd"/>
</dbReference>
<dbReference type="PROSITE" id="PS50931">
    <property type="entry name" value="HTH_LYSR"/>
    <property type="match status" value="1"/>
</dbReference>
<dbReference type="Proteomes" id="UP000757435">
    <property type="component" value="Unassembled WGS sequence"/>
</dbReference>
<dbReference type="Gene3D" id="3.40.190.10">
    <property type="entry name" value="Periplasmic binding protein-like II"/>
    <property type="match status" value="2"/>
</dbReference>
<dbReference type="CDD" id="cd08414">
    <property type="entry name" value="PBP2_LTTR_aromatics_like"/>
    <property type="match status" value="1"/>
</dbReference>
<dbReference type="EMBL" id="JAHHHD010000004">
    <property type="protein sequence ID" value="MBW4658187.1"/>
    <property type="molecule type" value="Genomic_DNA"/>
</dbReference>
<dbReference type="InterPro" id="IPR036390">
    <property type="entry name" value="WH_DNA-bd_sf"/>
</dbReference>
<evidence type="ECO:0000313" key="6">
    <source>
        <dbReference type="EMBL" id="MBW4658187.1"/>
    </source>
</evidence>
<keyword evidence="2" id="KW-0805">Transcription regulation</keyword>
<keyword evidence="4" id="KW-0804">Transcription</keyword>
<dbReference type="PANTHER" id="PTHR30346:SF0">
    <property type="entry name" value="HCA OPERON TRANSCRIPTIONAL ACTIVATOR HCAR"/>
    <property type="match status" value="1"/>
</dbReference>
<gene>
    <name evidence="6" type="ORF">KME15_05900</name>
</gene>